<comment type="caution">
    <text evidence="3">The sequence shown here is derived from an EMBL/GenBank/DDBJ whole genome shotgun (WGS) entry which is preliminary data.</text>
</comment>
<proteinExistence type="predicted"/>
<evidence type="ECO:0000256" key="1">
    <source>
        <dbReference type="ARBA" id="ARBA00022723"/>
    </source>
</evidence>
<dbReference type="InterPro" id="IPR006121">
    <property type="entry name" value="HMA_dom"/>
</dbReference>
<dbReference type="CDD" id="cd00371">
    <property type="entry name" value="HMA"/>
    <property type="match status" value="1"/>
</dbReference>
<dbReference type="PROSITE" id="PS50846">
    <property type="entry name" value="HMA_2"/>
    <property type="match status" value="1"/>
</dbReference>
<reference evidence="3" key="1">
    <citation type="submission" date="2021-11" db="EMBL/GenBank/DDBJ databases">
        <title>BS-T2-15 a new species belonging to the Comamonadaceae family isolated from the soil of a French oak forest.</title>
        <authorList>
            <person name="Mieszkin S."/>
            <person name="Alain K."/>
        </authorList>
    </citation>
    <scope>NUCLEOTIDE SEQUENCE</scope>
    <source>
        <strain evidence="3">BS-T2-15</strain>
    </source>
</reference>
<evidence type="ECO:0000313" key="4">
    <source>
        <dbReference type="Proteomes" id="UP001139353"/>
    </source>
</evidence>
<dbReference type="InterPro" id="IPR036163">
    <property type="entry name" value="HMA_dom_sf"/>
</dbReference>
<sequence>MTEFLVEGMSCGHCVNMVTEAIHTLDPAATVDVNLGTKLVRVVSDVDRFLLSQALIDAGYDPVPVGLQLPDHI</sequence>
<gene>
    <name evidence="3" type="ORF">LPC04_20410</name>
</gene>
<keyword evidence="1" id="KW-0479">Metal-binding</keyword>
<dbReference type="Proteomes" id="UP001139353">
    <property type="component" value="Unassembled WGS sequence"/>
</dbReference>
<dbReference type="Gene3D" id="3.30.70.100">
    <property type="match status" value="1"/>
</dbReference>
<dbReference type="PROSITE" id="PS01047">
    <property type="entry name" value="HMA_1"/>
    <property type="match status" value="1"/>
</dbReference>
<evidence type="ECO:0000259" key="2">
    <source>
        <dbReference type="PROSITE" id="PS50846"/>
    </source>
</evidence>
<dbReference type="GO" id="GO:0046872">
    <property type="term" value="F:metal ion binding"/>
    <property type="evidence" value="ECO:0007669"/>
    <property type="project" value="UniProtKB-KW"/>
</dbReference>
<name>A0A9X1YKA2_9BURK</name>
<dbReference type="InterPro" id="IPR017969">
    <property type="entry name" value="Heavy-metal-associated_CS"/>
</dbReference>
<organism evidence="3 4">
    <name type="scientific">Scleromatobacter humisilvae</name>
    <dbReference type="NCBI Taxonomy" id="2897159"/>
    <lineage>
        <taxon>Bacteria</taxon>
        <taxon>Pseudomonadati</taxon>
        <taxon>Pseudomonadota</taxon>
        <taxon>Betaproteobacteria</taxon>
        <taxon>Burkholderiales</taxon>
        <taxon>Sphaerotilaceae</taxon>
        <taxon>Scleromatobacter</taxon>
    </lineage>
</organism>
<keyword evidence="4" id="KW-1185">Reference proteome</keyword>
<evidence type="ECO:0000313" key="3">
    <source>
        <dbReference type="EMBL" id="MCK9688074.1"/>
    </source>
</evidence>
<protein>
    <submittedName>
        <fullName evidence="3">Heavy-metal-associated domain-containing protein</fullName>
    </submittedName>
</protein>
<feature type="domain" description="HMA" evidence="2">
    <location>
        <begin position="1"/>
        <end position="63"/>
    </location>
</feature>
<accession>A0A9X1YKA2</accession>
<dbReference type="RefSeq" id="WP_275684119.1">
    <property type="nucleotide sequence ID" value="NZ_JAJLJH010000007.1"/>
</dbReference>
<dbReference type="EMBL" id="JAJLJH010000007">
    <property type="protein sequence ID" value="MCK9688074.1"/>
    <property type="molecule type" value="Genomic_DNA"/>
</dbReference>
<dbReference type="AlphaFoldDB" id="A0A9X1YKA2"/>
<dbReference type="SUPFAM" id="SSF55008">
    <property type="entry name" value="HMA, heavy metal-associated domain"/>
    <property type="match status" value="1"/>
</dbReference>
<dbReference type="Pfam" id="PF00403">
    <property type="entry name" value="HMA"/>
    <property type="match status" value="1"/>
</dbReference>